<proteinExistence type="predicted"/>
<sequence length="281" mass="30070">MGYDVEGSLIIMQRCSKGYFITLLGACSLLIGSFIGLAVAVASYADSPNESIPVDVVRVFHDEAVDATQFIGGQDGNAVRTYNDAPETDLRYMQPYFTIISDDNGGNNHLVGDRWIAAVYINGKPAGFTSVIRNSETNEIEPYMTAAYKPVAEYLETTYRQGGNFAELEMSPLGYFMFKDGKVTPLGESSTAYISASVSEQEFFDTLDRIIMKASADAKADPLAAGGGGPAADVTTINIMERQSGVSSESALAVVLTCLAIGVVPAVVLLWKKRHDVTGVG</sequence>
<dbReference type="RefSeq" id="WP_241512688.1">
    <property type="nucleotide sequence ID" value="NZ_JAFEJT020000002.1"/>
</dbReference>
<reference evidence="2 3" key="2">
    <citation type="journal article" date="2021" name="Syst. Appl. Microbiol.">
        <title>Phylogenetic classification of ten novel species belonging to the genus Bifidobacterium comprising B. phasiani sp. nov., B. pongonis sp. nov., B. saguinibicoloris sp. nov., B. colobi sp. nov., B. simiiventris sp. nov., B. santillanense sp. nov., B. miconis sp. nov., B. amazonense sp. nov., B. pluvialisilvae sp. nov., and B. miconisargentati sp. nov.</title>
        <authorList>
            <person name="Lugli G.A."/>
            <person name="Calvete-Torre I."/>
            <person name="Alessandri G."/>
            <person name="Milani C."/>
            <person name="Turroni F."/>
            <person name="Laiolo P."/>
            <person name="Ossiprandi M.C."/>
            <person name="Margolles A."/>
            <person name="Ruiz L."/>
            <person name="Ventura M."/>
        </authorList>
    </citation>
    <scope>NUCLEOTIDE SEQUENCE [LARGE SCALE GENOMIC DNA]</scope>
    <source>
        <strain evidence="2 3">MA1</strain>
    </source>
</reference>
<keyword evidence="1" id="KW-1133">Transmembrane helix</keyword>
<reference evidence="2 3" key="1">
    <citation type="journal article" date="2021" name="Environ. Microbiol.">
        <title>Genetic insights into the dark matter of the mammalian gut microbiota through targeted genome reconstruction.</title>
        <authorList>
            <person name="Lugli G.A."/>
            <person name="Alessandri G."/>
            <person name="Milani C."/>
            <person name="Viappiani A."/>
            <person name="Fontana F."/>
            <person name="Tarracchini C."/>
            <person name="Mancabelli L."/>
            <person name="Argentini C."/>
            <person name="Ruiz L."/>
            <person name="Margolles A."/>
            <person name="van Sinderen D."/>
            <person name="Turroni F."/>
            <person name="Ventura M."/>
        </authorList>
    </citation>
    <scope>NUCLEOTIDE SEQUENCE [LARGE SCALE GENOMIC DNA]</scope>
    <source>
        <strain evidence="2 3">MA1</strain>
    </source>
</reference>
<gene>
    <name evidence="2" type="ORF">JS533_000880</name>
</gene>
<dbReference type="Proteomes" id="UP000710815">
    <property type="component" value="Unassembled WGS sequence"/>
</dbReference>
<keyword evidence="3" id="KW-1185">Reference proteome</keyword>
<evidence type="ECO:0000256" key="1">
    <source>
        <dbReference type="SAM" id="Phobius"/>
    </source>
</evidence>
<keyword evidence="1" id="KW-0472">Membrane</keyword>
<evidence type="ECO:0008006" key="4">
    <source>
        <dbReference type="Google" id="ProtNLM"/>
    </source>
</evidence>
<keyword evidence="1" id="KW-0812">Transmembrane</keyword>
<comment type="caution">
    <text evidence="2">The sequence shown here is derived from an EMBL/GenBank/DDBJ whole genome shotgun (WGS) entry which is preliminary data.</text>
</comment>
<evidence type="ECO:0000313" key="2">
    <source>
        <dbReference type="EMBL" id="MCH9274845.1"/>
    </source>
</evidence>
<protein>
    <recommendedName>
        <fullName evidence="4">ABC transporter permease</fullName>
    </recommendedName>
</protein>
<feature type="transmembrane region" description="Helical" evidence="1">
    <location>
        <begin position="20"/>
        <end position="45"/>
    </location>
</feature>
<name>A0ABS9VRX9_9BIFI</name>
<organism evidence="2 3">
    <name type="scientific">Bifidobacterium amazonense</name>
    <dbReference type="NCBI Taxonomy" id="2809027"/>
    <lineage>
        <taxon>Bacteria</taxon>
        <taxon>Bacillati</taxon>
        <taxon>Actinomycetota</taxon>
        <taxon>Actinomycetes</taxon>
        <taxon>Bifidobacteriales</taxon>
        <taxon>Bifidobacteriaceae</taxon>
        <taxon>Bifidobacterium</taxon>
    </lineage>
</organism>
<dbReference type="EMBL" id="JAFEJT020000002">
    <property type="protein sequence ID" value="MCH9274845.1"/>
    <property type="molecule type" value="Genomic_DNA"/>
</dbReference>
<evidence type="ECO:0000313" key="3">
    <source>
        <dbReference type="Proteomes" id="UP000710815"/>
    </source>
</evidence>
<accession>A0ABS9VRX9</accession>
<feature type="transmembrane region" description="Helical" evidence="1">
    <location>
        <begin position="251"/>
        <end position="271"/>
    </location>
</feature>